<protein>
    <submittedName>
        <fullName evidence="2">Uncharacterized protein</fullName>
    </submittedName>
</protein>
<organism evidence="2 3">
    <name type="scientific">Salibacter halophilus</name>
    <dbReference type="NCBI Taxonomy" id="1803916"/>
    <lineage>
        <taxon>Bacteria</taxon>
        <taxon>Pseudomonadati</taxon>
        <taxon>Bacteroidota</taxon>
        <taxon>Flavobacteriia</taxon>
        <taxon>Flavobacteriales</taxon>
        <taxon>Salibacteraceae</taxon>
        <taxon>Salibacter</taxon>
    </lineage>
</organism>
<comment type="caution">
    <text evidence="2">The sequence shown here is derived from an EMBL/GenBank/DDBJ whole genome shotgun (WGS) entry which is preliminary data.</text>
</comment>
<dbReference type="Proteomes" id="UP000435357">
    <property type="component" value="Unassembled WGS sequence"/>
</dbReference>
<reference evidence="2 3" key="1">
    <citation type="submission" date="2019-09" db="EMBL/GenBank/DDBJ databases">
        <title>Genomes of Cryomorphaceae.</title>
        <authorList>
            <person name="Bowman J.P."/>
        </authorList>
    </citation>
    <scope>NUCLEOTIDE SEQUENCE [LARGE SCALE GENOMIC DNA]</scope>
    <source>
        <strain evidence="2 3">KCTC 52047</strain>
    </source>
</reference>
<name>A0A6N6MC27_9FLAO</name>
<feature type="signal peptide" evidence="1">
    <location>
        <begin position="1"/>
        <end position="18"/>
    </location>
</feature>
<accession>A0A6N6MC27</accession>
<dbReference type="SUPFAM" id="SSF160574">
    <property type="entry name" value="BT0923-like"/>
    <property type="match status" value="1"/>
</dbReference>
<keyword evidence="1" id="KW-0732">Signal</keyword>
<dbReference type="RefSeq" id="WP_151167194.1">
    <property type="nucleotide sequence ID" value="NZ_WACR01000004.1"/>
</dbReference>
<keyword evidence="3" id="KW-1185">Reference proteome</keyword>
<dbReference type="EMBL" id="WACR01000004">
    <property type="protein sequence ID" value="KAB1064874.1"/>
    <property type="molecule type" value="Genomic_DNA"/>
</dbReference>
<feature type="chain" id="PRO_5027008361" evidence="1">
    <location>
        <begin position="19"/>
        <end position="190"/>
    </location>
</feature>
<evidence type="ECO:0000256" key="1">
    <source>
        <dbReference type="SAM" id="SignalP"/>
    </source>
</evidence>
<dbReference type="OrthoDB" id="943438at2"/>
<dbReference type="AlphaFoldDB" id="A0A6N6MC27"/>
<evidence type="ECO:0000313" key="2">
    <source>
        <dbReference type="EMBL" id="KAB1064874.1"/>
    </source>
</evidence>
<gene>
    <name evidence="2" type="ORF">F3059_05830</name>
</gene>
<proteinExistence type="predicted"/>
<sequence length="190" mass="22725">MKSLLVALISFIPILSLAQEKIEREKRIKSNEVPSKAIEWMDDAYEDLENQIKWYFEETSGSYSYEAKVKFMDDLHSVEFDTLGNIQDIEIIKEWDELLPGVKENLQNYFQSNFKKFKIRKIQIQYTGDEDDLEDLIDENEFEDLTIRYEIKFYGKTEQDKKIWEALFDDEGKYIQKREVILNTSNNLNF</sequence>
<evidence type="ECO:0000313" key="3">
    <source>
        <dbReference type="Proteomes" id="UP000435357"/>
    </source>
</evidence>